<proteinExistence type="predicted"/>
<sequence length="363" mass="37809">MGKQQGAGGVIAIVAAPVAIIVLVLSLVLMLGTNANACNLEGDAATAVSVDPNSIPDVEIAGYQGEQLVNAANVILAGNDMGLSVRDQTIGVMTAMGESTLNNIDYGDWETSGVTNPDGSPTTSIGLFQQQDHWGSREERLNPYRAAQIFYSAMEISVPLPERDSVEPTLVANRTQVNLDPYYYAQFWDGAVQIVEELSGTTTGLSTGAGAQVCSTVAGTQGQVSSTGWAVPGEGPITDPYGMRTHPIYGDQRLHSGTDLAAGGCDGPIWAAQAGTVTFRGFDSGGNGTITLDHGEGITTKYLHSFESGLLVNVGDTVQAGQQIAMTGTSGQSTGCHLHFMVLINDETVDPEPFLAQVGITLG</sequence>
<comment type="caution">
    <text evidence="3">The sequence shown here is derived from an EMBL/GenBank/DDBJ whole genome shotgun (WGS) entry which is preliminary data.</text>
</comment>
<dbReference type="Pfam" id="PF01551">
    <property type="entry name" value="Peptidase_M23"/>
    <property type="match status" value="1"/>
</dbReference>
<dbReference type="RefSeq" id="WP_151425037.1">
    <property type="nucleotide sequence ID" value="NZ_WBJX01000008.1"/>
</dbReference>
<protein>
    <submittedName>
        <fullName evidence="3">M23 family metallopeptidase</fullName>
    </submittedName>
</protein>
<keyword evidence="1" id="KW-0472">Membrane</keyword>
<accession>A0A7J5AX85</accession>
<keyword evidence="4" id="KW-1185">Reference proteome</keyword>
<name>A0A7J5AX85_9MICO</name>
<dbReference type="GO" id="GO:0004222">
    <property type="term" value="F:metalloendopeptidase activity"/>
    <property type="evidence" value="ECO:0007669"/>
    <property type="project" value="TreeGrafter"/>
</dbReference>
<dbReference type="InterPro" id="IPR050570">
    <property type="entry name" value="Cell_wall_metabolism_enzyme"/>
</dbReference>
<feature type="transmembrane region" description="Helical" evidence="1">
    <location>
        <begin position="7"/>
        <end position="31"/>
    </location>
</feature>
<reference evidence="3 4" key="1">
    <citation type="submission" date="2019-09" db="EMBL/GenBank/DDBJ databases">
        <title>Phylogeny of genus Pseudoclavibacter and closely related genus.</title>
        <authorList>
            <person name="Li Y."/>
        </authorList>
    </citation>
    <scope>NUCLEOTIDE SEQUENCE [LARGE SCALE GENOMIC DNA]</scope>
    <source>
        <strain evidence="3 4">THG-MD12</strain>
    </source>
</reference>
<gene>
    <name evidence="3" type="ORF">F8O03_17560</name>
</gene>
<dbReference type="Gene3D" id="2.70.70.10">
    <property type="entry name" value="Glucose Permease (Domain IIA)"/>
    <property type="match status" value="1"/>
</dbReference>
<dbReference type="InterPro" id="IPR011055">
    <property type="entry name" value="Dup_hybrid_motif"/>
</dbReference>
<dbReference type="OrthoDB" id="5496837at2"/>
<keyword evidence="1" id="KW-1133">Transmembrane helix</keyword>
<evidence type="ECO:0000256" key="1">
    <source>
        <dbReference type="SAM" id="Phobius"/>
    </source>
</evidence>
<dbReference type="AlphaFoldDB" id="A0A7J5AX85"/>
<dbReference type="PANTHER" id="PTHR21666">
    <property type="entry name" value="PEPTIDASE-RELATED"/>
    <property type="match status" value="1"/>
</dbReference>
<evidence type="ECO:0000313" key="3">
    <source>
        <dbReference type="EMBL" id="KAB1636066.1"/>
    </source>
</evidence>
<dbReference type="PANTHER" id="PTHR21666:SF270">
    <property type="entry name" value="MUREIN HYDROLASE ACTIVATOR ENVC"/>
    <property type="match status" value="1"/>
</dbReference>
<evidence type="ECO:0000313" key="4">
    <source>
        <dbReference type="Proteomes" id="UP000490386"/>
    </source>
</evidence>
<organism evidence="3 4">
    <name type="scientific">Pseudoclavibacter terrae</name>
    <dbReference type="NCBI Taxonomy" id="1530195"/>
    <lineage>
        <taxon>Bacteria</taxon>
        <taxon>Bacillati</taxon>
        <taxon>Actinomycetota</taxon>
        <taxon>Actinomycetes</taxon>
        <taxon>Micrococcales</taxon>
        <taxon>Microbacteriaceae</taxon>
        <taxon>Pseudoclavibacter</taxon>
    </lineage>
</organism>
<dbReference type="CDD" id="cd12797">
    <property type="entry name" value="M23_peptidase"/>
    <property type="match status" value="1"/>
</dbReference>
<dbReference type="EMBL" id="WBJX01000008">
    <property type="protein sequence ID" value="KAB1636066.1"/>
    <property type="molecule type" value="Genomic_DNA"/>
</dbReference>
<dbReference type="InterPro" id="IPR016047">
    <property type="entry name" value="M23ase_b-sheet_dom"/>
</dbReference>
<feature type="domain" description="M23ase beta-sheet core" evidence="2">
    <location>
        <begin position="254"/>
        <end position="351"/>
    </location>
</feature>
<evidence type="ECO:0000259" key="2">
    <source>
        <dbReference type="Pfam" id="PF01551"/>
    </source>
</evidence>
<keyword evidence="1" id="KW-0812">Transmembrane</keyword>
<dbReference type="Proteomes" id="UP000490386">
    <property type="component" value="Unassembled WGS sequence"/>
</dbReference>
<dbReference type="SUPFAM" id="SSF51261">
    <property type="entry name" value="Duplicated hybrid motif"/>
    <property type="match status" value="1"/>
</dbReference>